<evidence type="ECO:0008006" key="3">
    <source>
        <dbReference type="Google" id="ProtNLM"/>
    </source>
</evidence>
<dbReference type="AlphaFoldDB" id="A0A2J6Q534"/>
<name>A0A2J6Q534_9HELO</name>
<gene>
    <name evidence="1" type="ORF">NA56DRAFT_572737</name>
</gene>
<reference evidence="1 2" key="1">
    <citation type="submission" date="2016-05" db="EMBL/GenBank/DDBJ databases">
        <title>A degradative enzymes factory behind the ericoid mycorrhizal symbiosis.</title>
        <authorList>
            <consortium name="DOE Joint Genome Institute"/>
            <person name="Martino E."/>
            <person name="Morin E."/>
            <person name="Grelet G."/>
            <person name="Kuo A."/>
            <person name="Kohler A."/>
            <person name="Daghino S."/>
            <person name="Barry K."/>
            <person name="Choi C."/>
            <person name="Cichocki N."/>
            <person name="Clum A."/>
            <person name="Copeland A."/>
            <person name="Hainaut M."/>
            <person name="Haridas S."/>
            <person name="Labutti K."/>
            <person name="Lindquist E."/>
            <person name="Lipzen A."/>
            <person name="Khouja H.-R."/>
            <person name="Murat C."/>
            <person name="Ohm R."/>
            <person name="Olson A."/>
            <person name="Spatafora J."/>
            <person name="Veneault-Fourrey C."/>
            <person name="Henrissat B."/>
            <person name="Grigoriev I."/>
            <person name="Martin F."/>
            <person name="Perotto S."/>
        </authorList>
    </citation>
    <scope>NUCLEOTIDE SEQUENCE [LARGE SCALE GENOMIC DNA]</scope>
    <source>
        <strain evidence="1 2">UAMH 7357</strain>
    </source>
</reference>
<organism evidence="1 2">
    <name type="scientific">Hyaloscypha hepaticicola</name>
    <dbReference type="NCBI Taxonomy" id="2082293"/>
    <lineage>
        <taxon>Eukaryota</taxon>
        <taxon>Fungi</taxon>
        <taxon>Dikarya</taxon>
        <taxon>Ascomycota</taxon>
        <taxon>Pezizomycotina</taxon>
        <taxon>Leotiomycetes</taxon>
        <taxon>Helotiales</taxon>
        <taxon>Hyaloscyphaceae</taxon>
        <taxon>Hyaloscypha</taxon>
    </lineage>
</organism>
<proteinExistence type="predicted"/>
<dbReference type="OrthoDB" id="10009520at2759"/>
<dbReference type="STRING" id="1745343.A0A2J6Q534"/>
<dbReference type="EMBL" id="KZ613482">
    <property type="protein sequence ID" value="PMD21284.1"/>
    <property type="molecule type" value="Genomic_DNA"/>
</dbReference>
<dbReference type="Proteomes" id="UP000235672">
    <property type="component" value="Unassembled WGS sequence"/>
</dbReference>
<protein>
    <recommendedName>
        <fullName evidence="3">IBR domain-containing protein</fullName>
    </recommendedName>
</protein>
<keyword evidence="2" id="KW-1185">Reference proteome</keyword>
<accession>A0A2J6Q534</accession>
<sequence length="61" mass="7054">KKVEFEIPDQIYYSNPLCSAFLRREDITNKRTTCPDYRTITCIMCKAPGHEDDCPTNIGLQ</sequence>
<evidence type="ECO:0000313" key="2">
    <source>
        <dbReference type="Proteomes" id="UP000235672"/>
    </source>
</evidence>
<feature type="non-terminal residue" evidence="1">
    <location>
        <position position="1"/>
    </location>
</feature>
<evidence type="ECO:0000313" key="1">
    <source>
        <dbReference type="EMBL" id="PMD21284.1"/>
    </source>
</evidence>